<sequence length="78" mass="8615">MRGRAHRGGMRPSMDGDELINLLHRLDLVKVKLNGLENEVRNANTARSAAFLQICGRFSRDFPLNLVGGACSFKFTGP</sequence>
<evidence type="ECO:0000313" key="2">
    <source>
        <dbReference type="EMBL" id="TQD92617.1"/>
    </source>
</evidence>
<accession>A0A540M1I9</accession>
<comment type="caution">
    <text evidence="2">The sequence shown here is derived from an EMBL/GenBank/DDBJ whole genome shotgun (WGS) entry which is preliminary data.</text>
</comment>
<keyword evidence="1" id="KW-0175">Coiled coil</keyword>
<protein>
    <submittedName>
        <fullName evidence="2">Uncharacterized protein</fullName>
    </submittedName>
</protein>
<evidence type="ECO:0000313" key="3">
    <source>
        <dbReference type="Proteomes" id="UP000315295"/>
    </source>
</evidence>
<keyword evidence="3" id="KW-1185">Reference proteome</keyword>
<gene>
    <name evidence="2" type="ORF">C1H46_021728</name>
</gene>
<evidence type="ECO:0000256" key="1">
    <source>
        <dbReference type="SAM" id="Coils"/>
    </source>
</evidence>
<organism evidence="2 3">
    <name type="scientific">Malus baccata</name>
    <name type="common">Siberian crab apple</name>
    <name type="synonym">Pyrus baccata</name>
    <dbReference type="NCBI Taxonomy" id="106549"/>
    <lineage>
        <taxon>Eukaryota</taxon>
        <taxon>Viridiplantae</taxon>
        <taxon>Streptophyta</taxon>
        <taxon>Embryophyta</taxon>
        <taxon>Tracheophyta</taxon>
        <taxon>Spermatophyta</taxon>
        <taxon>Magnoliopsida</taxon>
        <taxon>eudicotyledons</taxon>
        <taxon>Gunneridae</taxon>
        <taxon>Pentapetalae</taxon>
        <taxon>rosids</taxon>
        <taxon>fabids</taxon>
        <taxon>Rosales</taxon>
        <taxon>Rosaceae</taxon>
        <taxon>Amygdaloideae</taxon>
        <taxon>Maleae</taxon>
        <taxon>Malus</taxon>
    </lineage>
</organism>
<proteinExistence type="predicted"/>
<dbReference type="Proteomes" id="UP000315295">
    <property type="component" value="Unassembled WGS sequence"/>
</dbReference>
<dbReference type="AlphaFoldDB" id="A0A540M1I9"/>
<reference evidence="2 3" key="1">
    <citation type="journal article" date="2019" name="G3 (Bethesda)">
        <title>Sequencing of a Wild Apple (Malus baccata) Genome Unravels the Differences Between Cultivated and Wild Apple Species Regarding Disease Resistance and Cold Tolerance.</title>
        <authorList>
            <person name="Chen X."/>
        </authorList>
    </citation>
    <scope>NUCLEOTIDE SEQUENCE [LARGE SCALE GENOMIC DNA]</scope>
    <source>
        <strain evidence="3">cv. Shandingzi</strain>
        <tissue evidence="2">Leaves</tissue>
    </source>
</reference>
<name>A0A540M1I9_MALBA</name>
<feature type="coiled-coil region" evidence="1">
    <location>
        <begin position="19"/>
        <end position="46"/>
    </location>
</feature>
<dbReference type="EMBL" id="VIEB01000389">
    <property type="protein sequence ID" value="TQD92617.1"/>
    <property type="molecule type" value="Genomic_DNA"/>
</dbReference>